<sequence length="342" mass="39495">MSIEPHLFFNGKEFIGFEDMGDASTDRIADHAQVYILRSISGKWKQPIAYNFSRASTTTVDLARIMQSTITKCFEVELIVIATVSDQGSNNVAAINYLMQNTVPVQERHENTERKFFYVNGRKITHIFDPPHLLKGIRNNLLRSNLVWMNENEIFTASWEVIYTVYQMDNMSGQLRSLPKLTEEHVNPDKIRKMKVSHAAQVFSHSVAAVMNLLLTTGKGSRSRWKKKIKPTSSSNSEVLKFFDTLFDSVNGMSIPSANQKRLRCAMSSISGHMEFWAEAKKALKNMYFEDKKSNRKQVPSRNWLITINGIHDIFDILKRSYSMTILRTRVFNQDPLEFFFW</sequence>
<gene>
    <name evidence="1" type="ORF">MML48_8g00004873</name>
</gene>
<accession>A0ACB9SKH8</accession>
<dbReference type="Proteomes" id="UP001056778">
    <property type="component" value="Chromosome 8"/>
</dbReference>
<evidence type="ECO:0000313" key="1">
    <source>
        <dbReference type="EMBL" id="KAI4455819.1"/>
    </source>
</evidence>
<keyword evidence="2" id="KW-1185">Reference proteome</keyword>
<comment type="caution">
    <text evidence="1">The sequence shown here is derived from an EMBL/GenBank/DDBJ whole genome shotgun (WGS) entry which is preliminary data.</text>
</comment>
<name>A0ACB9SKH8_HOLOL</name>
<proteinExistence type="predicted"/>
<protein>
    <submittedName>
        <fullName evidence="1">Thap domain-containing protein 9</fullName>
    </submittedName>
</protein>
<reference evidence="1" key="1">
    <citation type="submission" date="2022-04" db="EMBL/GenBank/DDBJ databases">
        <title>Chromosome-scale genome assembly of Holotrichia oblita Faldermann.</title>
        <authorList>
            <person name="Rongchong L."/>
        </authorList>
    </citation>
    <scope>NUCLEOTIDE SEQUENCE</scope>
    <source>
        <strain evidence="1">81SQS9</strain>
    </source>
</reference>
<evidence type="ECO:0000313" key="2">
    <source>
        <dbReference type="Proteomes" id="UP001056778"/>
    </source>
</evidence>
<organism evidence="1 2">
    <name type="scientific">Holotrichia oblita</name>
    <name type="common">Chafer beetle</name>
    <dbReference type="NCBI Taxonomy" id="644536"/>
    <lineage>
        <taxon>Eukaryota</taxon>
        <taxon>Metazoa</taxon>
        <taxon>Ecdysozoa</taxon>
        <taxon>Arthropoda</taxon>
        <taxon>Hexapoda</taxon>
        <taxon>Insecta</taxon>
        <taxon>Pterygota</taxon>
        <taxon>Neoptera</taxon>
        <taxon>Endopterygota</taxon>
        <taxon>Coleoptera</taxon>
        <taxon>Polyphaga</taxon>
        <taxon>Scarabaeiformia</taxon>
        <taxon>Scarabaeidae</taxon>
        <taxon>Melolonthinae</taxon>
        <taxon>Holotrichia</taxon>
    </lineage>
</organism>
<dbReference type="EMBL" id="CM043022">
    <property type="protein sequence ID" value="KAI4455819.1"/>
    <property type="molecule type" value="Genomic_DNA"/>
</dbReference>